<feature type="compositionally biased region" description="Basic and acidic residues" evidence="6">
    <location>
        <begin position="411"/>
        <end position="440"/>
    </location>
</feature>
<dbReference type="RefSeq" id="XP_008330492.1">
    <property type="nucleotide sequence ID" value="XM_008332270.3"/>
</dbReference>
<dbReference type="AlphaFoldDB" id="A0A3P8VYW8"/>
<proteinExistence type="inferred from homology"/>
<evidence type="ECO:0000259" key="7">
    <source>
        <dbReference type="Pfam" id="PF15297"/>
    </source>
</evidence>
<keyword evidence="4" id="KW-0597">Phosphoprotein</keyword>
<evidence type="ECO:0000256" key="4">
    <source>
        <dbReference type="ARBA" id="ARBA00022553"/>
    </source>
</evidence>
<name>A0A3P8VYW8_CYNSE</name>
<dbReference type="Ensembl" id="ENSCSET00000020723.1">
    <property type="protein sequence ID" value="ENSCSEP00000020463.1"/>
    <property type="gene ID" value="ENSCSEG00000013058.1"/>
</dbReference>
<feature type="region of interest" description="Disordered" evidence="6">
    <location>
        <begin position="223"/>
        <end position="261"/>
    </location>
</feature>
<dbReference type="GO" id="GO:0015630">
    <property type="term" value="C:microtubule cytoskeleton"/>
    <property type="evidence" value="ECO:0007669"/>
    <property type="project" value="TreeGrafter"/>
</dbReference>
<accession>A0A3P8VYW8</accession>
<dbReference type="InterPro" id="IPR029197">
    <property type="entry name" value="CKAP2_C"/>
</dbReference>
<reference evidence="8" key="2">
    <citation type="submission" date="2025-08" db="UniProtKB">
        <authorList>
            <consortium name="Ensembl"/>
        </authorList>
    </citation>
    <scope>IDENTIFICATION</scope>
</reference>
<feature type="region of interest" description="Disordered" evidence="6">
    <location>
        <begin position="1"/>
        <end position="37"/>
    </location>
</feature>
<reference evidence="8 9" key="1">
    <citation type="journal article" date="2014" name="Nat. Genet.">
        <title>Whole-genome sequence of a flatfish provides insights into ZW sex chromosome evolution and adaptation to a benthic lifestyle.</title>
        <authorList>
            <person name="Chen S."/>
            <person name="Zhang G."/>
            <person name="Shao C."/>
            <person name="Huang Q."/>
            <person name="Liu G."/>
            <person name="Zhang P."/>
            <person name="Song W."/>
            <person name="An N."/>
            <person name="Chalopin D."/>
            <person name="Volff J.N."/>
            <person name="Hong Y."/>
            <person name="Li Q."/>
            <person name="Sha Z."/>
            <person name="Zhou H."/>
            <person name="Xie M."/>
            <person name="Yu Q."/>
            <person name="Liu Y."/>
            <person name="Xiang H."/>
            <person name="Wang N."/>
            <person name="Wu K."/>
            <person name="Yang C."/>
            <person name="Zhou Q."/>
            <person name="Liao X."/>
            <person name="Yang L."/>
            <person name="Hu Q."/>
            <person name="Zhang J."/>
            <person name="Meng L."/>
            <person name="Jin L."/>
            <person name="Tian Y."/>
            <person name="Lian J."/>
            <person name="Yang J."/>
            <person name="Miao G."/>
            <person name="Liu S."/>
            <person name="Liang Z."/>
            <person name="Yan F."/>
            <person name="Li Y."/>
            <person name="Sun B."/>
            <person name="Zhang H."/>
            <person name="Zhang J."/>
            <person name="Zhu Y."/>
            <person name="Du M."/>
            <person name="Zhao Y."/>
            <person name="Schartl M."/>
            <person name="Tang Q."/>
            <person name="Wang J."/>
        </authorList>
    </citation>
    <scope>NUCLEOTIDE SEQUENCE</scope>
</reference>
<feature type="compositionally biased region" description="Polar residues" evidence="6">
    <location>
        <begin position="395"/>
        <end position="410"/>
    </location>
</feature>
<dbReference type="STRING" id="244447.ENSCSEP00000020463"/>
<dbReference type="PANTHER" id="PTHR16076">
    <property type="entry name" value="CYTOSKELETON ASSOCIATED PROTEIN 2-RELATED"/>
    <property type="match status" value="1"/>
</dbReference>
<feature type="region of interest" description="Disordered" evidence="6">
    <location>
        <begin position="393"/>
        <end position="461"/>
    </location>
</feature>
<dbReference type="Pfam" id="PF15297">
    <property type="entry name" value="CKAP2_C"/>
    <property type="match status" value="2"/>
</dbReference>
<dbReference type="InParanoid" id="A0A3P8VYW8"/>
<keyword evidence="9" id="KW-1185">Reference proteome</keyword>
<feature type="compositionally biased region" description="Acidic residues" evidence="6">
    <location>
        <begin position="441"/>
        <end position="456"/>
    </location>
</feature>
<dbReference type="FunCoup" id="A0A3P8VYW8">
    <property type="interactions" value="718"/>
</dbReference>
<evidence type="ECO:0000256" key="3">
    <source>
        <dbReference type="ARBA" id="ARBA00022490"/>
    </source>
</evidence>
<evidence type="ECO:0000313" key="9">
    <source>
        <dbReference type="Proteomes" id="UP000265120"/>
    </source>
</evidence>
<dbReference type="OMA" id="HEPEGQN"/>
<sequence>MDNVTVSKRNKFNKVNKENAQPAKGSKPILKRDKTSVVPFHLKSNEKEEGVTNNVLLKARGKQTDTRSASNEAQKKIKTLQKQDASSDVTQQQTHRKAFRRDQAEKNKKITTEAPVKAPTALQAPKPAPGMYKGKIVQSKIGSIWRSSTSVDKLDTKTETQRKMRSKSVDLPPCRTRTTALSMTKAALTRTAQESNRAVTSRPPAVLCSARPPTRTMQATLTTTSSRNRPVTSTKQSGSFKPKPKVPVTDKKVNKPPVTSSLSQYRCNMETIEERRAKLAEWLASKGKTLKRPAMTAAPATHTRVSKPGAHLRPQSSAEAVQCKPEHSVEVCEPDRPAECAHKQGAEQETCDPTEVFINTTVELLETSEDGPDDDQDNVDDIVVNLCEALEAMETPSTSSDEVTALTEENSGVKEEEGKLNGDVVKEMSETESEPEVKSDNDEDEKELESEEEYDDDVIKTTPKMDASVVKYSVRTTPYLQSVKKTIDGELSTSRRKSNIKDLKFLTPVRRSTRIQRKSSRLPEMLVDHDTCVSSLAELVKLDDDPNAYIYRKNPALLEDLPDQLGE</sequence>
<feature type="region of interest" description="Disordered" evidence="6">
    <location>
        <begin position="191"/>
        <end position="210"/>
    </location>
</feature>
<dbReference type="GeneID" id="103394825"/>
<dbReference type="KEGG" id="csem:103394825"/>
<protein>
    <submittedName>
        <fullName evidence="8">Cytoskeleton associated protein 2</fullName>
    </submittedName>
</protein>
<feature type="region of interest" description="Disordered" evidence="6">
    <location>
        <begin position="292"/>
        <end position="320"/>
    </location>
</feature>
<evidence type="ECO:0000256" key="6">
    <source>
        <dbReference type="SAM" id="MobiDB-lite"/>
    </source>
</evidence>
<feature type="compositionally biased region" description="Polar residues" evidence="6">
    <location>
        <begin position="80"/>
        <end position="93"/>
    </location>
</feature>
<dbReference type="OrthoDB" id="9945093at2759"/>
<dbReference type="GeneTree" id="ENSGT00530000063691"/>
<evidence type="ECO:0000313" key="8">
    <source>
        <dbReference type="Ensembl" id="ENSCSEP00000020463.1"/>
    </source>
</evidence>
<comment type="subcellular location">
    <subcellularLocation>
        <location evidence="1">Cytoplasm</location>
        <location evidence="1">Cytoskeleton</location>
    </subcellularLocation>
</comment>
<feature type="compositionally biased region" description="Polar residues" evidence="6">
    <location>
        <begin position="223"/>
        <end position="239"/>
    </location>
</feature>
<keyword evidence="3" id="KW-0963">Cytoplasm</keyword>
<feature type="region of interest" description="Disordered" evidence="6">
    <location>
        <begin position="58"/>
        <end position="133"/>
    </location>
</feature>
<comment type="similarity">
    <text evidence="2">Belongs to the CKAP2 family.</text>
</comment>
<organism evidence="8 9">
    <name type="scientific">Cynoglossus semilaevis</name>
    <name type="common">Tongue sole</name>
    <dbReference type="NCBI Taxonomy" id="244447"/>
    <lineage>
        <taxon>Eukaryota</taxon>
        <taxon>Metazoa</taxon>
        <taxon>Chordata</taxon>
        <taxon>Craniata</taxon>
        <taxon>Vertebrata</taxon>
        <taxon>Euteleostomi</taxon>
        <taxon>Actinopterygii</taxon>
        <taxon>Neopterygii</taxon>
        <taxon>Teleostei</taxon>
        <taxon>Neoteleostei</taxon>
        <taxon>Acanthomorphata</taxon>
        <taxon>Carangaria</taxon>
        <taxon>Pleuronectiformes</taxon>
        <taxon>Pleuronectoidei</taxon>
        <taxon>Cynoglossidae</taxon>
        <taxon>Cynoglossinae</taxon>
        <taxon>Cynoglossus</taxon>
    </lineage>
</organism>
<feature type="domain" description="Cytoskeleton-associated protein 2 C-terminal" evidence="7">
    <location>
        <begin position="260"/>
        <end position="297"/>
    </location>
</feature>
<keyword evidence="5" id="KW-0206">Cytoskeleton</keyword>
<evidence type="ECO:0000256" key="2">
    <source>
        <dbReference type="ARBA" id="ARBA00009468"/>
    </source>
</evidence>
<feature type="domain" description="Cytoskeleton-associated protein 2 C-terminal" evidence="7">
    <location>
        <begin position="393"/>
        <end position="557"/>
    </location>
</feature>
<reference evidence="8" key="3">
    <citation type="submission" date="2025-09" db="UniProtKB">
        <authorList>
            <consortium name="Ensembl"/>
        </authorList>
    </citation>
    <scope>IDENTIFICATION</scope>
</reference>
<dbReference type="GO" id="GO:0007026">
    <property type="term" value="P:negative regulation of microtubule depolymerization"/>
    <property type="evidence" value="ECO:0007669"/>
    <property type="project" value="TreeGrafter"/>
</dbReference>
<evidence type="ECO:0000256" key="5">
    <source>
        <dbReference type="ARBA" id="ARBA00023212"/>
    </source>
</evidence>
<evidence type="ECO:0000256" key="1">
    <source>
        <dbReference type="ARBA" id="ARBA00004245"/>
    </source>
</evidence>
<feature type="compositionally biased region" description="Basic and acidic residues" evidence="6">
    <location>
        <begin position="100"/>
        <end position="111"/>
    </location>
</feature>
<dbReference type="Proteomes" id="UP000265120">
    <property type="component" value="Chromosome 19"/>
</dbReference>
<dbReference type="PANTHER" id="PTHR16076:SF8">
    <property type="entry name" value="CYTOSKELETON-ASSOCIATED PROTEIN 2"/>
    <property type="match status" value="1"/>
</dbReference>
<dbReference type="InterPro" id="IPR026165">
    <property type="entry name" value="CKAP2_fam"/>
</dbReference>